<proteinExistence type="predicted"/>
<keyword evidence="2" id="KW-1185">Reference proteome</keyword>
<reference evidence="1 2" key="1">
    <citation type="submission" date="2014-03" db="EMBL/GenBank/DDBJ databases">
        <title>Draft genome of the hookworm Oesophagostomum dentatum.</title>
        <authorList>
            <person name="Mitreva M."/>
        </authorList>
    </citation>
    <scope>NUCLEOTIDE SEQUENCE [LARGE SCALE GENOMIC DNA]</scope>
    <source>
        <strain evidence="1 2">OD-Hann</strain>
    </source>
</reference>
<sequence>MLSRVVPSVARAALVRNSVRLLTAQAGDEFSLKEFSEKYLGYRKAAFTEKLDIIDPDHAPALPIYRVTDAQGNIIDHSQDPNFDKVGVQET</sequence>
<name>A0A0B1SPF9_OESDE</name>
<dbReference type="AlphaFoldDB" id="A0A0B1SPF9"/>
<accession>A0A0B1SPF9</accession>
<gene>
    <name evidence="1" type="ORF">OESDEN_13394</name>
</gene>
<dbReference type="OrthoDB" id="5857531at2759"/>
<evidence type="ECO:0000313" key="2">
    <source>
        <dbReference type="Proteomes" id="UP000053660"/>
    </source>
</evidence>
<dbReference type="Proteomes" id="UP000053660">
    <property type="component" value="Unassembled WGS sequence"/>
</dbReference>
<organism evidence="1 2">
    <name type="scientific">Oesophagostomum dentatum</name>
    <name type="common">Nodular worm</name>
    <dbReference type="NCBI Taxonomy" id="61180"/>
    <lineage>
        <taxon>Eukaryota</taxon>
        <taxon>Metazoa</taxon>
        <taxon>Ecdysozoa</taxon>
        <taxon>Nematoda</taxon>
        <taxon>Chromadorea</taxon>
        <taxon>Rhabditida</taxon>
        <taxon>Rhabditina</taxon>
        <taxon>Rhabditomorpha</taxon>
        <taxon>Strongyloidea</taxon>
        <taxon>Strongylidae</taxon>
        <taxon>Oesophagostomum</taxon>
    </lineage>
</organism>
<evidence type="ECO:0000313" key="1">
    <source>
        <dbReference type="EMBL" id="KHJ86844.1"/>
    </source>
</evidence>
<protein>
    <submittedName>
        <fullName evidence="1">Uncharacterized protein</fullName>
    </submittedName>
</protein>
<dbReference type="EMBL" id="KN559255">
    <property type="protein sequence ID" value="KHJ86844.1"/>
    <property type="molecule type" value="Genomic_DNA"/>
</dbReference>